<reference evidence="1" key="1">
    <citation type="submission" date="2022-11" db="EMBL/GenBank/DDBJ databases">
        <title>Chromosome-level genome of Pogonophryne albipinna.</title>
        <authorList>
            <person name="Jo E."/>
        </authorList>
    </citation>
    <scope>NUCLEOTIDE SEQUENCE</scope>
    <source>
        <strain evidence="1">SGF0006</strain>
        <tissue evidence="1">Muscle</tissue>
    </source>
</reference>
<dbReference type="EMBL" id="JAPTMU010000013">
    <property type="protein sequence ID" value="KAJ4933233.1"/>
    <property type="molecule type" value="Genomic_DNA"/>
</dbReference>
<gene>
    <name evidence="1" type="ORF">JOQ06_030066</name>
</gene>
<keyword evidence="2" id="KW-1185">Reference proteome</keyword>
<comment type="caution">
    <text evidence="1">The sequence shown here is derived from an EMBL/GenBank/DDBJ whole genome shotgun (WGS) entry which is preliminary data.</text>
</comment>
<evidence type="ECO:0000313" key="1">
    <source>
        <dbReference type="EMBL" id="KAJ4933233.1"/>
    </source>
</evidence>
<sequence>EVGGEGGYLGQELKHAASCSAECNTETDSLSIIKLWAAQRGERGFSLQSQKRKVSTDYRFSHYKSTSLNDCEDPNTLLKLTVLKSDSLVKAHSHG</sequence>
<feature type="non-terminal residue" evidence="1">
    <location>
        <position position="95"/>
    </location>
</feature>
<name>A0AAD6AYS3_9TELE</name>
<accession>A0AAD6AYS3</accession>
<protein>
    <submittedName>
        <fullName evidence="1">Uncharacterized protein</fullName>
    </submittedName>
</protein>
<dbReference type="Proteomes" id="UP001219934">
    <property type="component" value="Unassembled WGS sequence"/>
</dbReference>
<dbReference type="AlphaFoldDB" id="A0AAD6AYS3"/>
<proteinExistence type="predicted"/>
<evidence type="ECO:0000313" key="2">
    <source>
        <dbReference type="Proteomes" id="UP001219934"/>
    </source>
</evidence>
<organism evidence="1 2">
    <name type="scientific">Pogonophryne albipinna</name>
    <dbReference type="NCBI Taxonomy" id="1090488"/>
    <lineage>
        <taxon>Eukaryota</taxon>
        <taxon>Metazoa</taxon>
        <taxon>Chordata</taxon>
        <taxon>Craniata</taxon>
        <taxon>Vertebrata</taxon>
        <taxon>Euteleostomi</taxon>
        <taxon>Actinopterygii</taxon>
        <taxon>Neopterygii</taxon>
        <taxon>Teleostei</taxon>
        <taxon>Neoteleostei</taxon>
        <taxon>Acanthomorphata</taxon>
        <taxon>Eupercaria</taxon>
        <taxon>Perciformes</taxon>
        <taxon>Notothenioidei</taxon>
        <taxon>Pogonophryne</taxon>
    </lineage>
</organism>
<feature type="non-terminal residue" evidence="1">
    <location>
        <position position="1"/>
    </location>
</feature>